<protein>
    <submittedName>
        <fullName evidence="1">Uncharacterized protein</fullName>
    </submittedName>
</protein>
<sequence>MTMNLILTYLCSMIANMSAAVQLENAVNLQKSVTLLEAGGATMMNHRSENKQKPKENYVMEEDDPETSTVG</sequence>
<evidence type="ECO:0000313" key="2">
    <source>
        <dbReference type="Proteomes" id="UP001234297"/>
    </source>
</evidence>
<proteinExistence type="predicted"/>
<keyword evidence="2" id="KW-1185">Reference proteome</keyword>
<evidence type="ECO:0000313" key="1">
    <source>
        <dbReference type="EMBL" id="KAJ8634033.1"/>
    </source>
</evidence>
<dbReference type="Proteomes" id="UP001234297">
    <property type="component" value="Chromosome 8"/>
</dbReference>
<gene>
    <name evidence="1" type="ORF">MRB53_027369</name>
</gene>
<organism evidence="1 2">
    <name type="scientific">Persea americana</name>
    <name type="common">Avocado</name>
    <dbReference type="NCBI Taxonomy" id="3435"/>
    <lineage>
        <taxon>Eukaryota</taxon>
        <taxon>Viridiplantae</taxon>
        <taxon>Streptophyta</taxon>
        <taxon>Embryophyta</taxon>
        <taxon>Tracheophyta</taxon>
        <taxon>Spermatophyta</taxon>
        <taxon>Magnoliopsida</taxon>
        <taxon>Magnoliidae</taxon>
        <taxon>Laurales</taxon>
        <taxon>Lauraceae</taxon>
        <taxon>Persea</taxon>
    </lineage>
</organism>
<reference evidence="1 2" key="1">
    <citation type="journal article" date="2022" name="Hortic Res">
        <title>A haplotype resolved chromosomal level avocado genome allows analysis of novel avocado genes.</title>
        <authorList>
            <person name="Nath O."/>
            <person name="Fletcher S.J."/>
            <person name="Hayward A."/>
            <person name="Shaw L.M."/>
            <person name="Masouleh A.K."/>
            <person name="Furtado A."/>
            <person name="Henry R.J."/>
            <person name="Mitter N."/>
        </authorList>
    </citation>
    <scope>NUCLEOTIDE SEQUENCE [LARGE SCALE GENOMIC DNA]</scope>
    <source>
        <strain evidence="2">cv. Hass</strain>
    </source>
</reference>
<accession>A0ACC2LLJ5</accession>
<comment type="caution">
    <text evidence="1">The sequence shown here is derived from an EMBL/GenBank/DDBJ whole genome shotgun (WGS) entry which is preliminary data.</text>
</comment>
<dbReference type="EMBL" id="CM056816">
    <property type="protein sequence ID" value="KAJ8634033.1"/>
    <property type="molecule type" value="Genomic_DNA"/>
</dbReference>
<name>A0ACC2LLJ5_PERAE</name>